<evidence type="ECO:0000313" key="1">
    <source>
        <dbReference type="EMBL" id="OQV25841.1"/>
    </source>
</evidence>
<organism evidence="1 2">
    <name type="scientific">Hypsibius exemplaris</name>
    <name type="common">Freshwater tardigrade</name>
    <dbReference type="NCBI Taxonomy" id="2072580"/>
    <lineage>
        <taxon>Eukaryota</taxon>
        <taxon>Metazoa</taxon>
        <taxon>Ecdysozoa</taxon>
        <taxon>Tardigrada</taxon>
        <taxon>Eutardigrada</taxon>
        <taxon>Parachela</taxon>
        <taxon>Hypsibioidea</taxon>
        <taxon>Hypsibiidae</taxon>
        <taxon>Hypsibius</taxon>
    </lineage>
</organism>
<name>A0A1W0XER1_HYPEX</name>
<proteinExistence type="predicted"/>
<comment type="caution">
    <text evidence="1">The sequence shown here is derived from an EMBL/GenBank/DDBJ whole genome shotgun (WGS) entry which is preliminary data.</text>
</comment>
<accession>A0A1W0XER1</accession>
<gene>
    <name evidence="1" type="ORF">BV898_00766</name>
</gene>
<dbReference type="Proteomes" id="UP000192578">
    <property type="component" value="Unassembled WGS sequence"/>
</dbReference>
<dbReference type="AlphaFoldDB" id="A0A1W0XER1"/>
<keyword evidence="2" id="KW-1185">Reference proteome</keyword>
<protein>
    <submittedName>
        <fullName evidence="1">Uncharacterized protein</fullName>
    </submittedName>
</protein>
<reference evidence="2" key="1">
    <citation type="submission" date="2017-01" db="EMBL/GenBank/DDBJ databases">
        <title>Comparative genomics of anhydrobiosis in the tardigrade Hypsibius dujardini.</title>
        <authorList>
            <person name="Yoshida Y."/>
            <person name="Koutsovoulos G."/>
            <person name="Laetsch D."/>
            <person name="Stevens L."/>
            <person name="Kumar S."/>
            <person name="Horikawa D."/>
            <person name="Ishino K."/>
            <person name="Komine S."/>
            <person name="Tomita M."/>
            <person name="Blaxter M."/>
            <person name="Arakawa K."/>
        </authorList>
    </citation>
    <scope>NUCLEOTIDE SEQUENCE [LARGE SCALE GENOMIC DNA]</scope>
    <source>
        <strain evidence="2">Z151</strain>
    </source>
</reference>
<evidence type="ECO:0000313" key="2">
    <source>
        <dbReference type="Proteomes" id="UP000192578"/>
    </source>
</evidence>
<dbReference type="EMBL" id="MTYJ01000002">
    <property type="protein sequence ID" value="OQV25841.1"/>
    <property type="molecule type" value="Genomic_DNA"/>
</dbReference>
<sequence>MAPGDTAGQQGWFRNREDECTNVPDLPGLGSRVQRSQCYHRSYGRPGRLRGSSYTRVVQPHRSGRAGGSQDWDTPIAEKGVLRVWRLAKCLAIPSLGSFLNDNSLRFSVALRLGGLVCQCGVGVNPDGQYGLSCQKSAGRLGRHSTINDIAKRVLVTAGIQSTLEPTDLDRADGKRPEGLTLAPWKRGKALAWDVTCVDTVTDFLHPGVLDYSSPRRDKGR</sequence>
<dbReference type="OrthoDB" id="2016582at2759"/>